<organism evidence="3 4">
    <name type="scientific">Heyndrickxia acidicola</name>
    <dbReference type="NCBI Taxonomy" id="209389"/>
    <lineage>
        <taxon>Bacteria</taxon>
        <taxon>Bacillati</taxon>
        <taxon>Bacillota</taxon>
        <taxon>Bacilli</taxon>
        <taxon>Bacillales</taxon>
        <taxon>Bacillaceae</taxon>
        <taxon>Heyndrickxia</taxon>
    </lineage>
</organism>
<dbReference type="Pfam" id="PF04203">
    <property type="entry name" value="Sortase"/>
    <property type="match status" value="1"/>
</dbReference>
<sequence>MKRLAVIVCILLVTAVFAGCTSSMNAKKESASTDKSVQVHKQPVAVSMLKAPAQMAVSQAESEEPAGVIPETLEIPAIHVKASVDKVGLLPSGKVGVPKGSKTVAWYKDGTKPGDQGNAVIDGHVDDTVNPAVFYHLNKLKPGDKLYILDSKGKKLTFVVKRLAVYPRNNAPIDQIFGYTYSRMLNLITCEGKYNPVTTERSNRLVVYTELQ</sequence>
<dbReference type="Gene3D" id="2.40.260.10">
    <property type="entry name" value="Sortase"/>
    <property type="match status" value="1"/>
</dbReference>
<dbReference type="SUPFAM" id="SSF63817">
    <property type="entry name" value="Sortase"/>
    <property type="match status" value="1"/>
</dbReference>
<dbReference type="CDD" id="cd05829">
    <property type="entry name" value="Sortase_F"/>
    <property type="match status" value="1"/>
</dbReference>
<evidence type="ECO:0000256" key="1">
    <source>
        <dbReference type="ARBA" id="ARBA00022801"/>
    </source>
</evidence>
<comment type="caution">
    <text evidence="3">The sequence shown here is derived from an EMBL/GenBank/DDBJ whole genome shotgun (WGS) entry which is preliminary data.</text>
</comment>
<name>A0ABU6MN01_9BACI</name>
<reference evidence="3 4" key="1">
    <citation type="submission" date="2023-03" db="EMBL/GenBank/DDBJ databases">
        <title>Bacillus Genome Sequencing.</title>
        <authorList>
            <person name="Dunlap C."/>
        </authorList>
    </citation>
    <scope>NUCLEOTIDE SEQUENCE [LARGE SCALE GENOMIC DNA]</scope>
    <source>
        <strain evidence="3 4">B-23453</strain>
    </source>
</reference>
<keyword evidence="4" id="KW-1185">Reference proteome</keyword>
<dbReference type="InterPro" id="IPR005754">
    <property type="entry name" value="Sortase"/>
</dbReference>
<dbReference type="EMBL" id="JARMAB010000022">
    <property type="protein sequence ID" value="MED1204435.1"/>
    <property type="molecule type" value="Genomic_DNA"/>
</dbReference>
<keyword evidence="2" id="KW-0732">Signal</keyword>
<evidence type="ECO:0000313" key="3">
    <source>
        <dbReference type="EMBL" id="MED1204435.1"/>
    </source>
</evidence>
<protein>
    <submittedName>
        <fullName evidence="3">Class F sortase</fullName>
    </submittedName>
</protein>
<proteinExistence type="predicted"/>
<feature type="chain" id="PRO_5047338147" evidence="2">
    <location>
        <begin position="19"/>
        <end position="212"/>
    </location>
</feature>
<dbReference type="InterPro" id="IPR023365">
    <property type="entry name" value="Sortase_dom-sf"/>
</dbReference>
<dbReference type="RefSeq" id="WP_066269562.1">
    <property type="nucleotide sequence ID" value="NZ_JARMAB010000022.1"/>
</dbReference>
<gene>
    <name evidence="3" type="ORF">P4T90_15405</name>
</gene>
<dbReference type="Proteomes" id="UP001341444">
    <property type="component" value="Unassembled WGS sequence"/>
</dbReference>
<feature type="signal peptide" evidence="2">
    <location>
        <begin position="1"/>
        <end position="18"/>
    </location>
</feature>
<dbReference type="InterPro" id="IPR042001">
    <property type="entry name" value="Sortase_F"/>
</dbReference>
<accession>A0ABU6MN01</accession>
<dbReference type="PROSITE" id="PS51257">
    <property type="entry name" value="PROKAR_LIPOPROTEIN"/>
    <property type="match status" value="1"/>
</dbReference>
<evidence type="ECO:0000256" key="2">
    <source>
        <dbReference type="SAM" id="SignalP"/>
    </source>
</evidence>
<evidence type="ECO:0000313" key="4">
    <source>
        <dbReference type="Proteomes" id="UP001341444"/>
    </source>
</evidence>
<keyword evidence="1" id="KW-0378">Hydrolase</keyword>